<dbReference type="Pfam" id="PF06258">
    <property type="entry name" value="Mito_fiss_Elm1"/>
    <property type="match status" value="1"/>
</dbReference>
<accession>A0ABX1GKY1</accession>
<evidence type="ECO:0000313" key="2">
    <source>
        <dbReference type="Proteomes" id="UP000765845"/>
    </source>
</evidence>
<sequence length="318" mass="35314">MADTEALRTASLEPLRLWFITDGRLGHLNQLKGLAERLSAKRECDVRWLNITLKGFKKTGRDGLLRQFGSNDLPDAVFAAGSRCHIPLLWAGWICRAKTVVLMKPSWPLSWFSAAIVPTHDAPPSRDNVLPTQGVLNAIVPHREGRDAHRGLILLGGLNKHFHWHSDDIIEQIVSLAQARPEVHWQVSDSPRSPQTLLPDLARRNLENVQVMPFGHSGGGWLQGQLAEAGQVWVSRDSVSMVYESISSAAPTGLLHLQAARDSRVTRSMQQVVEAGLAVAWESHDAAQPLPNMSQPLWEADRAADWLLANLLRRQPND</sequence>
<comment type="caution">
    <text evidence="1">The sequence shown here is derived from an EMBL/GenBank/DDBJ whole genome shotgun (WGS) entry which is preliminary data.</text>
</comment>
<dbReference type="EMBL" id="JAAWWK010000006">
    <property type="protein sequence ID" value="NKI19148.1"/>
    <property type="molecule type" value="Genomic_DNA"/>
</dbReference>
<name>A0ABX1GKY1_9GAMM</name>
<dbReference type="Proteomes" id="UP000765845">
    <property type="component" value="Unassembled WGS sequence"/>
</dbReference>
<keyword evidence="2" id="KW-1185">Reference proteome</keyword>
<reference evidence="1 2" key="1">
    <citation type="submission" date="2020-04" db="EMBL/GenBank/DDBJ databases">
        <authorList>
            <person name="Yoon J."/>
        </authorList>
    </citation>
    <scope>NUCLEOTIDE SEQUENCE [LARGE SCALE GENOMIC DNA]</scope>
    <source>
        <strain evidence="1 2">KMU-166</strain>
    </source>
</reference>
<evidence type="ECO:0000313" key="1">
    <source>
        <dbReference type="EMBL" id="NKI19148.1"/>
    </source>
</evidence>
<dbReference type="InterPro" id="IPR009367">
    <property type="entry name" value="Elm1-like"/>
</dbReference>
<organism evidence="1 2">
    <name type="scientific">Spongiibacter thalassae</name>
    <dbReference type="NCBI Taxonomy" id="2721624"/>
    <lineage>
        <taxon>Bacteria</taxon>
        <taxon>Pseudomonadati</taxon>
        <taxon>Pseudomonadota</taxon>
        <taxon>Gammaproteobacteria</taxon>
        <taxon>Cellvibrionales</taxon>
        <taxon>Spongiibacteraceae</taxon>
        <taxon>Spongiibacter</taxon>
    </lineage>
</organism>
<proteinExistence type="predicted"/>
<gene>
    <name evidence="1" type="ORF">HCU74_17210</name>
</gene>
<dbReference type="RefSeq" id="WP_168451644.1">
    <property type="nucleotide sequence ID" value="NZ_JAAWWK010000006.1"/>
</dbReference>
<evidence type="ECO:0008006" key="3">
    <source>
        <dbReference type="Google" id="ProtNLM"/>
    </source>
</evidence>
<protein>
    <recommendedName>
        <fullName evidence="3">Nucleoside-diphosphate sugar epimerase</fullName>
    </recommendedName>
</protein>